<organism evidence="2 4">
    <name type="scientific">Pseudomonas extremorientalis</name>
    <dbReference type="NCBI Taxonomy" id="169669"/>
    <lineage>
        <taxon>Bacteria</taxon>
        <taxon>Pseudomonadati</taxon>
        <taxon>Pseudomonadota</taxon>
        <taxon>Gammaproteobacteria</taxon>
        <taxon>Pseudomonadales</taxon>
        <taxon>Pseudomonadaceae</taxon>
        <taxon>Pseudomonas</taxon>
    </lineage>
</organism>
<evidence type="ECO:0000256" key="1">
    <source>
        <dbReference type="SAM" id="MobiDB-lite"/>
    </source>
</evidence>
<dbReference type="RefSeq" id="WP_071491629.1">
    <property type="nucleotide sequence ID" value="NZ_LT629708.1"/>
</dbReference>
<gene>
    <name evidence="2" type="ORF">BFN10_23095</name>
    <name evidence="3" type="ORF">SAMN04490184_4129</name>
</gene>
<accession>A0A1H0UAY4</accession>
<evidence type="ECO:0008006" key="6">
    <source>
        <dbReference type="Google" id="ProtNLM"/>
    </source>
</evidence>
<evidence type="ECO:0000313" key="5">
    <source>
        <dbReference type="Proteomes" id="UP000182654"/>
    </source>
</evidence>
<feature type="region of interest" description="Disordered" evidence="1">
    <location>
        <begin position="1504"/>
        <end position="1523"/>
    </location>
</feature>
<evidence type="ECO:0000313" key="2">
    <source>
        <dbReference type="EMBL" id="OIN05440.1"/>
    </source>
</evidence>
<keyword evidence="5" id="KW-1185">Reference proteome</keyword>
<dbReference type="Proteomes" id="UP000181686">
    <property type="component" value="Unassembled WGS sequence"/>
</dbReference>
<reference evidence="2 4" key="1">
    <citation type="submission" date="2016-08" db="EMBL/GenBank/DDBJ databases">
        <title>Draft genome sequence of the type strain of Pseudomonas extremorientalis LMG 19695T isolated from drinking water reservoir.</title>
        <authorList>
            <person name="Tambong J.T."/>
        </authorList>
    </citation>
    <scope>NUCLEOTIDE SEQUENCE [LARGE SCALE GENOMIC DNA]</scope>
    <source>
        <strain evidence="2 4">LMG 19695</strain>
    </source>
</reference>
<dbReference type="Proteomes" id="UP000182654">
    <property type="component" value="Chromosome I"/>
</dbReference>
<dbReference type="EMBL" id="MDGK01000056">
    <property type="protein sequence ID" value="OIN05440.1"/>
    <property type="molecule type" value="Genomic_DNA"/>
</dbReference>
<evidence type="ECO:0000313" key="4">
    <source>
        <dbReference type="Proteomes" id="UP000181686"/>
    </source>
</evidence>
<proteinExistence type="predicted"/>
<protein>
    <recommendedName>
        <fullName evidence="6">DUF4329 domain-containing protein</fullName>
    </recommendedName>
</protein>
<sequence length="1523" mass="167852">MTNSAQALTVEALLHRQSPPFATLNAAARYAATQINRATGRSYGGYIFTDAEGDYHASYPQEGALHDFLFPDEVSMESAADRLLPHGYLYEAYYFCDIDRHAEIKRQRPGWSAQRIALTQSVPCAEAVFATYYHFNAFFSVGPQGSLVRFAPDTRAMQKSFVERMQARMQGQATPALPLADEPVGEYIQELMAAGRVSVIVTSPVWAGWRGDLLPGWRPYLVNPAPRTPEPYLGPIQGDATEVMAGVHEQLLRRPAEQQLGFVLKHEKRQVFMATEPVTVARMDFKPAVVFASERADTFSVPRSWALFGAFTLCTDSPAPPQVKQPWLYERFIKPQALAHAIGESRAQLDGVAFVLYFSTFDGAQLRLVFPSVQASLEFYNPKPTSAHKIDHNVEAALIAGTLTPLQFVRKVAAAGELTVLRTSALWDVPGRVGTDWAPYARHTLNLGPAFVLADDAARYAHEQIGSRRDSGYTGLILQRDDQRFVATAPQANPAGRFDLSHVCPVDRQGRPIVLPAGHRVQGICSSRRRGDGNGLTWPDEEAAIAAQMFMDTDLHGIFGLQPDIPLAYLSGSADSLLCYEPFAPGMAHDLRARVAPGAGGSQIQHELRDGILQPGDLVREMLLGGRLRVVVGNPVWGPEGQVQSDWSGPFEMDEPRVASQPQFGPVFATARDAVAEACARGRTRYAISASGLGLVIKHTVRDEFCATQLLPGHLLDRLYHASEFGAPALVDDFRVHAVYYACQRIAPGLTGQDAWLARHFIDAQSFYHALYDEQRVRRGGFLSPLPLYCSTLDGALLEYHTRQDPFALFRDESGEVDPHVLPAKLALTLTPRSYVRQVAASGQLLVRVTSECWDVPGPVGADWIGFAHISRRQLGPVFSCADDAARYALQRLGTRRDQVYGGLILRRADGLFTATEPLPVQVEDFAPSWIRLDELVTQAMFLSASTCVARYHSRVAGEVPFALTEQERAVYQNMFSTAFLAAMLSPSTVPARYSPGREYLLCADGALLCYTASHSALEQSLQGLVTVRGRDKAHPERSEVERRFREGSVTPSEFVNRVARTGQLRVVEGSALWGPARVLSQWLPNASVPEALPVAADTGLTPVFVQRADLQFYLHHLADSRTRLQFGLLFKAKKLERYVASVPLAGTTGALGLDRVMLEGKPPQDYELLGWYLCPPAKPDILVDDPLYRNFVAPQDLERAWGASTPTHHAYLPVHVSCVDGAWLRLTPVSATPFAPGLPAAKTWAQLKAGRLTALEYIRQLASALDIQVEHTSSVWSQPGKVSSGWVANAGAGGSQPDRGLLFGPMFSHPDDAARACAQRLGRFEGREWLGAILVDTAKGAFIAAQPLNDRGIESSVPQRLFLYESTLLFPDPPVPAYPAGYQLQACHLFFKTMGEAAGNDKLREHFVGRDELGFYRNLLRVGGVKGAFCYLSTRHGALLKYQPRFTPPEEDLFTGQLFFGPVDFLPGEWLSRLATDGRLQVLEPDGYWTRRGVLHVDWPKHDGEEQPSVSMQPQRPAKDEF</sequence>
<dbReference type="EMBL" id="LT629708">
    <property type="protein sequence ID" value="SDP63165.1"/>
    <property type="molecule type" value="Genomic_DNA"/>
</dbReference>
<reference evidence="3 5" key="2">
    <citation type="submission" date="2016-10" db="EMBL/GenBank/DDBJ databases">
        <authorList>
            <person name="Varghese N."/>
            <person name="Submissions S."/>
        </authorList>
    </citation>
    <scope>NUCLEOTIDE SEQUENCE [LARGE SCALE GENOMIC DNA]</scope>
    <source>
        <strain evidence="3 5">BS2774</strain>
    </source>
</reference>
<name>A0A1H0UAY4_9PSED</name>
<evidence type="ECO:0000313" key="3">
    <source>
        <dbReference type="EMBL" id="SDP63165.1"/>
    </source>
</evidence>